<evidence type="ECO:0000313" key="5">
    <source>
        <dbReference type="Proteomes" id="UP000705379"/>
    </source>
</evidence>
<dbReference type="CDD" id="cd06223">
    <property type="entry name" value="PRTases_typeI"/>
    <property type="match status" value="1"/>
</dbReference>
<gene>
    <name evidence="4" type="ORF">DYI23_17815</name>
</gene>
<dbReference type="Pfam" id="PF18912">
    <property type="entry name" value="DZR_2"/>
    <property type="match status" value="1"/>
</dbReference>
<dbReference type="EMBL" id="QTKU01000004">
    <property type="protein sequence ID" value="MBS8262090.1"/>
    <property type="molecule type" value="Genomic_DNA"/>
</dbReference>
<reference evidence="4" key="1">
    <citation type="submission" date="2018-08" db="EMBL/GenBank/DDBJ databases">
        <authorList>
            <person name="Jin W."/>
            <person name="Wang H."/>
            <person name="Yang Y."/>
            <person name="Li M."/>
            <person name="Liu J."/>
        </authorList>
    </citation>
    <scope>NUCLEOTIDE SEQUENCE</scope>
    <source>
        <strain evidence="4">AESS21</strain>
    </source>
</reference>
<comment type="caution">
    <text evidence="4">The sequence shown here is derived from an EMBL/GenBank/DDBJ whole genome shotgun (WGS) entry which is preliminary data.</text>
</comment>
<dbReference type="InterPro" id="IPR051910">
    <property type="entry name" value="ComF/GntX_DNA_util-trans"/>
</dbReference>
<proteinExistence type="inferred from homology"/>
<dbReference type="SUPFAM" id="SSF53271">
    <property type="entry name" value="PRTase-like"/>
    <property type="match status" value="1"/>
</dbReference>
<comment type="similarity">
    <text evidence="1">Belongs to the ComF/GntX family.</text>
</comment>
<protein>
    <submittedName>
        <fullName evidence="4">ComF family protein</fullName>
    </submittedName>
</protein>
<dbReference type="InterPro" id="IPR044005">
    <property type="entry name" value="DZR_2"/>
</dbReference>
<organism evidence="4 5">
    <name type="scientific">Roseibium polysiphoniae</name>
    <dbReference type="NCBI Taxonomy" id="2571221"/>
    <lineage>
        <taxon>Bacteria</taxon>
        <taxon>Pseudomonadati</taxon>
        <taxon>Pseudomonadota</taxon>
        <taxon>Alphaproteobacteria</taxon>
        <taxon>Hyphomicrobiales</taxon>
        <taxon>Stappiaceae</taxon>
        <taxon>Roseibium</taxon>
    </lineage>
</organism>
<dbReference type="Pfam" id="PF00156">
    <property type="entry name" value="Pribosyltran"/>
    <property type="match status" value="1"/>
</dbReference>
<evidence type="ECO:0000256" key="1">
    <source>
        <dbReference type="ARBA" id="ARBA00008007"/>
    </source>
</evidence>
<evidence type="ECO:0000259" key="3">
    <source>
        <dbReference type="Pfam" id="PF18912"/>
    </source>
</evidence>
<dbReference type="Gene3D" id="3.40.50.2020">
    <property type="match status" value="1"/>
</dbReference>
<evidence type="ECO:0000259" key="2">
    <source>
        <dbReference type="Pfam" id="PF00156"/>
    </source>
</evidence>
<dbReference type="InterPro" id="IPR000836">
    <property type="entry name" value="PRTase_dom"/>
</dbReference>
<name>A0A944GV26_9HYPH</name>
<sequence length="260" mass="28676">MRGFADNTVLERTSRAGSLVAGAVLDLFLPPRCIGCQARVSLPGNLCGVCWREMPFIAAPVCVRYGTPFTHDIGEGGLSARALTDPPLFERLRAVATYQGIARDLVLALKFNRRRDLAEPMGRWMVHAGRELISPDTVVMPVPLHRLRLLQRRFNQSADLARVIAREASIDWDPMLLRRARRTRQQVGLDSSERQKNVRGAFELRQGWSNTLHGRPVLLVDDVLTTGSTVTACTKVLKAAGATSVDVLTFAIAVGDEVHD</sequence>
<reference evidence="4" key="2">
    <citation type="journal article" date="2021" name="Microorganisms">
        <title>Bacterial Dimethylsulfoniopropionate Biosynthesis in the East China Sea.</title>
        <authorList>
            <person name="Liu J."/>
            <person name="Zhang Y."/>
            <person name="Liu J."/>
            <person name="Zhong H."/>
            <person name="Williams B.T."/>
            <person name="Zheng Y."/>
            <person name="Curson A.R.J."/>
            <person name="Sun C."/>
            <person name="Sun H."/>
            <person name="Song D."/>
            <person name="Wagner Mackenzie B."/>
            <person name="Bermejo Martinez A."/>
            <person name="Todd J.D."/>
            <person name="Zhang X.H."/>
        </authorList>
    </citation>
    <scope>NUCLEOTIDE SEQUENCE</scope>
    <source>
        <strain evidence="4">AESS21</strain>
    </source>
</reference>
<dbReference type="AlphaFoldDB" id="A0A944GV26"/>
<evidence type="ECO:0000313" key="4">
    <source>
        <dbReference type="EMBL" id="MBS8262090.1"/>
    </source>
</evidence>
<feature type="domain" description="Double zinc ribbon" evidence="3">
    <location>
        <begin position="24"/>
        <end position="72"/>
    </location>
</feature>
<feature type="domain" description="Phosphoribosyltransferase" evidence="2">
    <location>
        <begin position="210"/>
        <end position="250"/>
    </location>
</feature>
<dbReference type="Proteomes" id="UP000705379">
    <property type="component" value="Unassembled WGS sequence"/>
</dbReference>
<dbReference type="PANTHER" id="PTHR47505:SF1">
    <property type="entry name" value="DNA UTILIZATION PROTEIN YHGH"/>
    <property type="match status" value="1"/>
</dbReference>
<dbReference type="InterPro" id="IPR029057">
    <property type="entry name" value="PRTase-like"/>
</dbReference>
<dbReference type="PANTHER" id="PTHR47505">
    <property type="entry name" value="DNA UTILIZATION PROTEIN YHGH"/>
    <property type="match status" value="1"/>
</dbReference>
<accession>A0A944GV26</accession>